<accession>A0ACB9RIP2</accession>
<sequence>MYMNRITVSSLSPPLTTMTSATVGAQLPARTVAFTTPSHYADRLAAVLTLHGHAPLWIPTLTVSLTPDNLRPHLLPSTFPSFTAIAFPSRAAIASFSSAVSAAASFPLLPTSHSHPLTLSALGNDSDLLTPSLLSLISPNANLIDLLIPTVPSPDGLIDSLGNGCGSKLLLPAPKVVGISEPPVVPDFVMGLTRNSWEVVRADAYETRWLGHGCAEAMVRREGWLDAVVFTSSGEVEGLLKGLQELGWDWEMVRRRWPGMVVAAHGPVTAKGAERLGVRVDVVGERFGSFDGVVEGLNRRWKESP</sequence>
<dbReference type="EMBL" id="CM042883">
    <property type="protein sequence ID" value="KAI4377298.1"/>
    <property type="molecule type" value="Genomic_DNA"/>
</dbReference>
<gene>
    <name evidence="1" type="ORF">MLD38_014953</name>
</gene>
<name>A0ACB9RIP2_9MYRT</name>
<dbReference type="Proteomes" id="UP001057402">
    <property type="component" value="Chromosome 4"/>
</dbReference>
<evidence type="ECO:0000313" key="1">
    <source>
        <dbReference type="EMBL" id="KAI4377298.1"/>
    </source>
</evidence>
<comment type="caution">
    <text evidence="1">The sequence shown here is derived from an EMBL/GenBank/DDBJ whole genome shotgun (WGS) entry which is preliminary data.</text>
</comment>
<reference evidence="2" key="1">
    <citation type="journal article" date="2023" name="Front. Plant Sci.">
        <title>Chromosomal-level genome assembly of Melastoma candidum provides insights into trichome evolution.</title>
        <authorList>
            <person name="Zhong Y."/>
            <person name="Wu W."/>
            <person name="Sun C."/>
            <person name="Zou P."/>
            <person name="Liu Y."/>
            <person name="Dai S."/>
            <person name="Zhou R."/>
        </authorList>
    </citation>
    <scope>NUCLEOTIDE SEQUENCE [LARGE SCALE GENOMIC DNA]</scope>
</reference>
<protein>
    <submittedName>
        <fullName evidence="1">Uncharacterized protein</fullName>
    </submittedName>
</protein>
<keyword evidence="2" id="KW-1185">Reference proteome</keyword>
<evidence type="ECO:0000313" key="2">
    <source>
        <dbReference type="Proteomes" id="UP001057402"/>
    </source>
</evidence>
<proteinExistence type="predicted"/>
<organism evidence="1 2">
    <name type="scientific">Melastoma candidum</name>
    <dbReference type="NCBI Taxonomy" id="119954"/>
    <lineage>
        <taxon>Eukaryota</taxon>
        <taxon>Viridiplantae</taxon>
        <taxon>Streptophyta</taxon>
        <taxon>Embryophyta</taxon>
        <taxon>Tracheophyta</taxon>
        <taxon>Spermatophyta</taxon>
        <taxon>Magnoliopsida</taxon>
        <taxon>eudicotyledons</taxon>
        <taxon>Gunneridae</taxon>
        <taxon>Pentapetalae</taxon>
        <taxon>rosids</taxon>
        <taxon>malvids</taxon>
        <taxon>Myrtales</taxon>
        <taxon>Melastomataceae</taxon>
        <taxon>Melastomatoideae</taxon>
        <taxon>Melastomateae</taxon>
        <taxon>Melastoma</taxon>
    </lineage>
</organism>